<dbReference type="InterPro" id="IPR052357">
    <property type="entry name" value="Orn_Lys_Arg_decarboxylase-I"/>
</dbReference>
<dbReference type="EMBL" id="DVNG01000071">
    <property type="protein sequence ID" value="HIU50353.1"/>
    <property type="molecule type" value="Genomic_DNA"/>
</dbReference>
<sequence length="481" mass="53974">MNLYQYLKEYSKEIYPMHMPGHKRNFPIVGETPLKEIDVTEVEGTDDLHDPEGIILKSMEKTAELYGSYFCRYVVNGSTCGILSSIYAFTERGDRVLVARNCHKSVYNAINICGLLPVYVTPEYDDEFSINGSISPQLVEKALNQYPDIKLCVLTSPTYEGVVSNISAISKILHEKNIPLAVDEAHGAHLGFSEYFPKGAIKSGADCVIHSTHKTLPCLTQTAAVHICKSLWEGEKLQEACQKLTEALGIFETSSPSYVLMSSIDQCMNYLSENSVKAFESYKNMLEDFSEKAKDLKYIKILCKGNDRKENHKSFYDFDSGKLVISLKNTNLNGAEFEKILREKYKIQTEMTSLNYCVAITSFCDSEKGFEMLFNALSHIDQEYGAENIFINENTMGGKIIEPPVSIYEAQKCQKEYVSLEEAIGKICGEYVFAYPPGIPIFAPGELITKELTEEIKSLYKAKINLKSSGGNIPEKILVLK</sequence>
<evidence type="ECO:0000259" key="6">
    <source>
        <dbReference type="Pfam" id="PF01276"/>
    </source>
</evidence>
<dbReference type="GO" id="GO:0016831">
    <property type="term" value="F:carboxy-lyase activity"/>
    <property type="evidence" value="ECO:0007669"/>
    <property type="project" value="UniProtKB-KW"/>
</dbReference>
<gene>
    <name evidence="8" type="ORF">IAD22_05010</name>
</gene>
<dbReference type="AlphaFoldDB" id="A0A9D1LYA7"/>
<keyword evidence="3" id="KW-0210">Decarboxylase</keyword>
<evidence type="ECO:0000256" key="2">
    <source>
        <dbReference type="ARBA" id="ARBA00010671"/>
    </source>
</evidence>
<name>A0A9D1LYA7_9FIRM</name>
<dbReference type="InterPro" id="IPR000310">
    <property type="entry name" value="Orn/Lys/Arg_deCO2ase_major_dom"/>
</dbReference>
<dbReference type="Pfam" id="PF01276">
    <property type="entry name" value="OKR_DC_1"/>
    <property type="match status" value="1"/>
</dbReference>
<accession>A0A9D1LYA7</accession>
<evidence type="ECO:0000313" key="9">
    <source>
        <dbReference type="Proteomes" id="UP000824118"/>
    </source>
</evidence>
<feature type="domain" description="Orn/Lys/Arg decarboxylases family 1 pyridoxal-P attachment site" evidence="6">
    <location>
        <begin position="16"/>
        <end position="302"/>
    </location>
</feature>
<comment type="similarity">
    <text evidence="2">Belongs to the Orn/Lys/Arg decarboxylase class-I family.</text>
</comment>
<dbReference type="Gene3D" id="3.90.105.10">
    <property type="entry name" value="Molybdopterin biosynthesis moea protein, domain 2"/>
    <property type="match status" value="1"/>
</dbReference>
<keyword evidence="8" id="KW-0808">Transferase</keyword>
<reference evidence="8" key="1">
    <citation type="submission" date="2020-10" db="EMBL/GenBank/DDBJ databases">
        <authorList>
            <person name="Gilroy R."/>
        </authorList>
    </citation>
    <scope>NUCLEOTIDE SEQUENCE</scope>
    <source>
        <strain evidence="8">ChiGjej1B1-1684</strain>
    </source>
</reference>
<dbReference type="PANTHER" id="PTHR43277:SF4">
    <property type="entry name" value="ARGININE DECARBOXYLASE"/>
    <property type="match status" value="1"/>
</dbReference>
<dbReference type="Pfam" id="PF03711">
    <property type="entry name" value="OKR_DC_1_C"/>
    <property type="match status" value="1"/>
</dbReference>
<organism evidence="8 9">
    <name type="scientific">Candidatus Limousia pullorum</name>
    <dbReference type="NCBI Taxonomy" id="2840860"/>
    <lineage>
        <taxon>Bacteria</taxon>
        <taxon>Bacillati</taxon>
        <taxon>Bacillota</taxon>
        <taxon>Clostridia</taxon>
        <taxon>Eubacteriales</taxon>
        <taxon>Oscillospiraceae</taxon>
        <taxon>Oscillospiraceae incertae sedis</taxon>
        <taxon>Candidatus Limousia</taxon>
    </lineage>
</organism>
<dbReference type="SUPFAM" id="SSF53383">
    <property type="entry name" value="PLP-dependent transferases"/>
    <property type="match status" value="1"/>
</dbReference>
<evidence type="ECO:0000313" key="8">
    <source>
        <dbReference type="EMBL" id="HIU50353.1"/>
    </source>
</evidence>
<comment type="cofactor">
    <cofactor evidence="1">
        <name>pyridoxal 5'-phosphate</name>
        <dbReference type="ChEBI" id="CHEBI:597326"/>
    </cofactor>
</comment>
<dbReference type="Proteomes" id="UP000824118">
    <property type="component" value="Unassembled WGS sequence"/>
</dbReference>
<dbReference type="Gene3D" id="3.40.640.10">
    <property type="entry name" value="Type I PLP-dependent aspartate aminotransferase-like (Major domain)"/>
    <property type="match status" value="1"/>
</dbReference>
<protein>
    <submittedName>
        <fullName evidence="8">Aminotransferase class I/II-fold pyridoxal phosphate-dependent enzyme</fullName>
    </submittedName>
</protein>
<dbReference type="PANTHER" id="PTHR43277">
    <property type="entry name" value="ARGININE DECARBOXYLASE"/>
    <property type="match status" value="1"/>
</dbReference>
<keyword evidence="5" id="KW-0456">Lyase</keyword>
<keyword evidence="4" id="KW-0663">Pyridoxal phosphate</keyword>
<evidence type="ECO:0000256" key="3">
    <source>
        <dbReference type="ARBA" id="ARBA00022793"/>
    </source>
</evidence>
<evidence type="ECO:0000256" key="1">
    <source>
        <dbReference type="ARBA" id="ARBA00001933"/>
    </source>
</evidence>
<proteinExistence type="inferred from homology"/>
<keyword evidence="8" id="KW-0032">Aminotransferase</keyword>
<dbReference type="InterPro" id="IPR008286">
    <property type="entry name" value="Prn/Lys/Arg_de-COase_C"/>
</dbReference>
<comment type="caution">
    <text evidence="8">The sequence shown here is derived from an EMBL/GenBank/DDBJ whole genome shotgun (WGS) entry which is preliminary data.</text>
</comment>
<evidence type="ECO:0000259" key="7">
    <source>
        <dbReference type="Pfam" id="PF03711"/>
    </source>
</evidence>
<dbReference type="GO" id="GO:0008483">
    <property type="term" value="F:transaminase activity"/>
    <property type="evidence" value="ECO:0007669"/>
    <property type="project" value="UniProtKB-KW"/>
</dbReference>
<dbReference type="InterPro" id="IPR015424">
    <property type="entry name" value="PyrdxlP-dep_Trfase"/>
</dbReference>
<feature type="domain" description="Orn/Lys/Arg decarboxylase C-terminal" evidence="7">
    <location>
        <begin position="403"/>
        <end position="456"/>
    </location>
</feature>
<reference evidence="8" key="2">
    <citation type="journal article" date="2021" name="PeerJ">
        <title>Extensive microbial diversity within the chicken gut microbiome revealed by metagenomics and culture.</title>
        <authorList>
            <person name="Gilroy R."/>
            <person name="Ravi A."/>
            <person name="Getino M."/>
            <person name="Pursley I."/>
            <person name="Horton D.L."/>
            <person name="Alikhan N.F."/>
            <person name="Baker D."/>
            <person name="Gharbi K."/>
            <person name="Hall N."/>
            <person name="Watson M."/>
            <person name="Adriaenssens E.M."/>
            <person name="Foster-Nyarko E."/>
            <person name="Jarju S."/>
            <person name="Secka A."/>
            <person name="Antonio M."/>
            <person name="Oren A."/>
            <person name="Chaudhuri R.R."/>
            <person name="La Ragione R."/>
            <person name="Hildebrand F."/>
            <person name="Pallen M.J."/>
        </authorList>
    </citation>
    <scope>NUCLEOTIDE SEQUENCE</scope>
    <source>
        <strain evidence="8">ChiGjej1B1-1684</strain>
    </source>
</reference>
<dbReference type="InterPro" id="IPR015421">
    <property type="entry name" value="PyrdxlP-dep_Trfase_major"/>
</dbReference>
<evidence type="ECO:0000256" key="5">
    <source>
        <dbReference type="ARBA" id="ARBA00023239"/>
    </source>
</evidence>
<evidence type="ECO:0000256" key="4">
    <source>
        <dbReference type="ARBA" id="ARBA00022898"/>
    </source>
</evidence>